<dbReference type="Proteomes" id="UP001176961">
    <property type="component" value="Unassembled WGS sequence"/>
</dbReference>
<name>A0AA36H5A8_CYLNA</name>
<organism evidence="1 2">
    <name type="scientific">Cylicocyclus nassatus</name>
    <name type="common">Nematode worm</name>
    <dbReference type="NCBI Taxonomy" id="53992"/>
    <lineage>
        <taxon>Eukaryota</taxon>
        <taxon>Metazoa</taxon>
        <taxon>Ecdysozoa</taxon>
        <taxon>Nematoda</taxon>
        <taxon>Chromadorea</taxon>
        <taxon>Rhabditida</taxon>
        <taxon>Rhabditina</taxon>
        <taxon>Rhabditomorpha</taxon>
        <taxon>Strongyloidea</taxon>
        <taxon>Strongylidae</taxon>
        <taxon>Cylicocyclus</taxon>
    </lineage>
</organism>
<accession>A0AA36H5A8</accession>
<dbReference type="EMBL" id="CATQJL010000305">
    <property type="protein sequence ID" value="CAJ0603833.1"/>
    <property type="molecule type" value="Genomic_DNA"/>
</dbReference>
<gene>
    <name evidence="1" type="ORF">CYNAS_LOCUS15816</name>
</gene>
<reference evidence="1" key="1">
    <citation type="submission" date="2023-07" db="EMBL/GenBank/DDBJ databases">
        <authorList>
            <consortium name="CYATHOMIX"/>
        </authorList>
    </citation>
    <scope>NUCLEOTIDE SEQUENCE</scope>
    <source>
        <strain evidence="1">N/A</strain>
    </source>
</reference>
<evidence type="ECO:0000313" key="1">
    <source>
        <dbReference type="EMBL" id="CAJ0603833.1"/>
    </source>
</evidence>
<keyword evidence="2" id="KW-1185">Reference proteome</keyword>
<sequence>MEPITSIATNTQLNFLLPQGSIGLHDKRIRRIGVIARCFIRSGPTTLIRKPFISRSSRTSLLDHTTSKIQMDKG</sequence>
<evidence type="ECO:0000313" key="2">
    <source>
        <dbReference type="Proteomes" id="UP001176961"/>
    </source>
</evidence>
<dbReference type="AlphaFoldDB" id="A0AA36H5A8"/>
<comment type="caution">
    <text evidence="1">The sequence shown here is derived from an EMBL/GenBank/DDBJ whole genome shotgun (WGS) entry which is preliminary data.</text>
</comment>
<proteinExistence type="predicted"/>
<protein>
    <submittedName>
        <fullName evidence="1">Uncharacterized protein</fullName>
    </submittedName>
</protein>